<sequence>MIISEGISTGLKAALFFFLGFLLLGQSPALSFLLAILGGLSAGWIAAGWKNTETPSLPQQTTPESAKEGNPKPTKTNLRRKKINKRHQPRPSWFFWKNPRRSSRL</sequence>
<dbReference type="EMBL" id="JACJPW010000055">
    <property type="protein sequence ID" value="MBD2183464.1"/>
    <property type="molecule type" value="Genomic_DNA"/>
</dbReference>
<accession>A0A926VJ48</accession>
<reference evidence="2" key="2">
    <citation type="submission" date="2020-08" db="EMBL/GenBank/DDBJ databases">
        <authorList>
            <person name="Chen M."/>
            <person name="Teng W."/>
            <person name="Zhao L."/>
            <person name="Hu C."/>
            <person name="Zhou Y."/>
            <person name="Han B."/>
            <person name="Song L."/>
            <person name="Shu W."/>
        </authorList>
    </citation>
    <scope>NUCLEOTIDE SEQUENCE</scope>
    <source>
        <strain evidence="2">FACHB-1375</strain>
    </source>
</reference>
<evidence type="ECO:0000313" key="2">
    <source>
        <dbReference type="EMBL" id="MBD2183464.1"/>
    </source>
</evidence>
<proteinExistence type="predicted"/>
<evidence type="ECO:0000313" key="3">
    <source>
        <dbReference type="Proteomes" id="UP000641646"/>
    </source>
</evidence>
<dbReference type="RefSeq" id="WP_190467825.1">
    <property type="nucleotide sequence ID" value="NZ_JACJPW010000055.1"/>
</dbReference>
<keyword evidence="3" id="KW-1185">Reference proteome</keyword>
<feature type="region of interest" description="Disordered" evidence="1">
    <location>
        <begin position="53"/>
        <end position="105"/>
    </location>
</feature>
<gene>
    <name evidence="2" type="ORF">H6G03_20780</name>
</gene>
<feature type="compositionally biased region" description="Basic residues" evidence="1">
    <location>
        <begin position="77"/>
        <end position="89"/>
    </location>
</feature>
<protein>
    <submittedName>
        <fullName evidence="2">Uncharacterized protein</fullName>
    </submittedName>
</protein>
<reference evidence="2" key="1">
    <citation type="journal article" date="2015" name="ISME J.">
        <title>Draft Genome Sequence of Streptomyces incarnatus NRRL8089, which Produces the Nucleoside Antibiotic Sinefungin.</title>
        <authorList>
            <person name="Oshima K."/>
            <person name="Hattori M."/>
            <person name="Shimizu H."/>
            <person name="Fukuda K."/>
            <person name="Nemoto M."/>
            <person name="Inagaki K."/>
            <person name="Tamura T."/>
        </authorList>
    </citation>
    <scope>NUCLEOTIDE SEQUENCE</scope>
    <source>
        <strain evidence="2">FACHB-1375</strain>
    </source>
</reference>
<organism evidence="2 3">
    <name type="scientific">Aerosakkonema funiforme FACHB-1375</name>
    <dbReference type="NCBI Taxonomy" id="2949571"/>
    <lineage>
        <taxon>Bacteria</taxon>
        <taxon>Bacillati</taxon>
        <taxon>Cyanobacteriota</taxon>
        <taxon>Cyanophyceae</taxon>
        <taxon>Oscillatoriophycideae</taxon>
        <taxon>Aerosakkonematales</taxon>
        <taxon>Aerosakkonemataceae</taxon>
        <taxon>Aerosakkonema</taxon>
    </lineage>
</organism>
<dbReference type="Proteomes" id="UP000641646">
    <property type="component" value="Unassembled WGS sequence"/>
</dbReference>
<name>A0A926VJ48_9CYAN</name>
<feature type="compositionally biased region" description="Polar residues" evidence="1">
    <location>
        <begin position="53"/>
        <end position="64"/>
    </location>
</feature>
<comment type="caution">
    <text evidence="2">The sequence shown here is derived from an EMBL/GenBank/DDBJ whole genome shotgun (WGS) entry which is preliminary data.</text>
</comment>
<dbReference type="AlphaFoldDB" id="A0A926VJ48"/>
<evidence type="ECO:0000256" key="1">
    <source>
        <dbReference type="SAM" id="MobiDB-lite"/>
    </source>
</evidence>